<protein>
    <submittedName>
        <fullName evidence="2">Uncharacterized protein</fullName>
    </submittedName>
</protein>
<accession>A0A4D6H8P5</accession>
<dbReference type="KEGG" id="hsn:DV733_01670"/>
<dbReference type="OrthoDB" id="125215at2157"/>
<gene>
    <name evidence="2" type="ORF">DV733_01670</name>
</gene>
<dbReference type="AlphaFoldDB" id="A0A4D6H8P5"/>
<proteinExistence type="predicted"/>
<organism evidence="2 3">
    <name type="scientific">Halapricum salinum</name>
    <dbReference type="NCBI Taxonomy" id="1457250"/>
    <lineage>
        <taxon>Archaea</taxon>
        <taxon>Methanobacteriati</taxon>
        <taxon>Methanobacteriota</taxon>
        <taxon>Stenosarchaea group</taxon>
        <taxon>Halobacteria</taxon>
        <taxon>Halobacteriales</taxon>
        <taxon>Haloarculaceae</taxon>
        <taxon>Halapricum</taxon>
    </lineage>
</organism>
<dbReference type="Pfam" id="PF23958">
    <property type="entry name" value="DUF7287"/>
    <property type="match status" value="1"/>
</dbReference>
<dbReference type="GeneID" id="39846536"/>
<dbReference type="InterPro" id="IPR056613">
    <property type="entry name" value="DUF7287"/>
</dbReference>
<keyword evidence="3" id="KW-1185">Reference proteome</keyword>
<evidence type="ECO:0000256" key="1">
    <source>
        <dbReference type="SAM" id="Phobius"/>
    </source>
</evidence>
<name>A0A4D6H8P5_9EURY</name>
<reference evidence="2 3" key="1">
    <citation type="journal article" date="2019" name="Nat. Commun.">
        <title>A new type of DNA phosphorothioation-based antiviral system in archaea.</title>
        <authorList>
            <person name="Xiong L."/>
            <person name="Liu S."/>
            <person name="Chen S."/>
            <person name="Xiao Y."/>
            <person name="Zhu B."/>
            <person name="Gao Y."/>
            <person name="Zhang Y."/>
            <person name="Chen B."/>
            <person name="Luo J."/>
            <person name="Deng Z."/>
            <person name="Chen X."/>
            <person name="Wang L."/>
            <person name="Chen S."/>
        </authorList>
    </citation>
    <scope>NUCLEOTIDE SEQUENCE [LARGE SCALE GENOMIC DNA]</scope>
    <source>
        <strain evidence="2 3">CBA1105</strain>
    </source>
</reference>
<dbReference type="EMBL" id="CP031310">
    <property type="protein sequence ID" value="QCC50005.1"/>
    <property type="molecule type" value="Genomic_DNA"/>
</dbReference>
<evidence type="ECO:0000313" key="3">
    <source>
        <dbReference type="Proteomes" id="UP000296706"/>
    </source>
</evidence>
<sequence>MRRDDRGQTTLDFTIGVTIFVVVLAGVFLFVPGTLQPFEEGGQENIVTANRVADQLSEHVLAEPTEPYVLENGCVVPFFDESEPVPAECNYEGGTLQERVGYGDFQFANVSIRGSVAGSSEVEQLCYESANPAGSRLESGSDCGESDDTRLAVGSDLEGVESSVTARRVVELDDQTVFLVVQLW</sequence>
<dbReference type="Proteomes" id="UP000296706">
    <property type="component" value="Chromosome"/>
</dbReference>
<keyword evidence="1" id="KW-0472">Membrane</keyword>
<keyword evidence="1" id="KW-1133">Transmembrane helix</keyword>
<dbReference type="RefSeq" id="WP_049993449.1">
    <property type="nucleotide sequence ID" value="NZ_CP031310.1"/>
</dbReference>
<feature type="transmembrane region" description="Helical" evidence="1">
    <location>
        <begin position="12"/>
        <end position="31"/>
    </location>
</feature>
<evidence type="ECO:0000313" key="2">
    <source>
        <dbReference type="EMBL" id="QCC50005.1"/>
    </source>
</evidence>
<keyword evidence="1" id="KW-0812">Transmembrane</keyword>
<dbReference type="STRING" id="1457250.GCA_000755225_02630"/>